<dbReference type="EMBL" id="JBHSFQ010000002">
    <property type="protein sequence ID" value="MFC4560900.1"/>
    <property type="molecule type" value="Genomic_DNA"/>
</dbReference>
<feature type="region of interest" description="Disordered" evidence="1">
    <location>
        <begin position="1"/>
        <end position="144"/>
    </location>
</feature>
<organism evidence="4 5">
    <name type="scientific">Nocardiopsis mangrovi</name>
    <dbReference type="NCBI Taxonomy" id="1179818"/>
    <lineage>
        <taxon>Bacteria</taxon>
        <taxon>Bacillati</taxon>
        <taxon>Actinomycetota</taxon>
        <taxon>Actinomycetes</taxon>
        <taxon>Streptosporangiales</taxon>
        <taxon>Nocardiopsidaceae</taxon>
        <taxon>Nocardiopsis</taxon>
    </lineage>
</organism>
<keyword evidence="2" id="KW-1133">Transmembrane helix</keyword>
<accession>A0ABV9DQE4</accession>
<evidence type="ECO:0000256" key="2">
    <source>
        <dbReference type="SAM" id="Phobius"/>
    </source>
</evidence>
<feature type="compositionally biased region" description="Basic and acidic residues" evidence="1">
    <location>
        <begin position="81"/>
        <end position="95"/>
    </location>
</feature>
<keyword evidence="5" id="KW-1185">Reference proteome</keyword>
<dbReference type="Proteomes" id="UP001595923">
    <property type="component" value="Unassembled WGS sequence"/>
</dbReference>
<evidence type="ECO:0000313" key="5">
    <source>
        <dbReference type="Proteomes" id="UP001595923"/>
    </source>
</evidence>
<evidence type="ECO:0000313" key="4">
    <source>
        <dbReference type="EMBL" id="MFC4560900.1"/>
    </source>
</evidence>
<feature type="transmembrane region" description="Helical" evidence="2">
    <location>
        <begin position="150"/>
        <end position="174"/>
    </location>
</feature>
<name>A0ABV9DQE4_9ACTN</name>
<feature type="compositionally biased region" description="Basic and acidic residues" evidence="1">
    <location>
        <begin position="114"/>
        <end position="128"/>
    </location>
</feature>
<dbReference type="PANTHER" id="PTHR30336:SF20">
    <property type="entry name" value="DUF218 DOMAIN-CONTAINING PROTEIN"/>
    <property type="match status" value="1"/>
</dbReference>
<dbReference type="PANTHER" id="PTHR30336">
    <property type="entry name" value="INNER MEMBRANE PROTEIN, PROBABLE PERMEASE"/>
    <property type="match status" value="1"/>
</dbReference>
<dbReference type="CDD" id="cd06259">
    <property type="entry name" value="YdcF-like"/>
    <property type="match status" value="1"/>
</dbReference>
<feature type="domain" description="DUF218" evidence="3">
    <location>
        <begin position="185"/>
        <end position="316"/>
    </location>
</feature>
<dbReference type="InterPro" id="IPR051599">
    <property type="entry name" value="Cell_Envelope_Assoc"/>
</dbReference>
<keyword evidence="2" id="KW-0472">Membrane</keyword>
<proteinExistence type="predicted"/>
<keyword evidence="2" id="KW-0812">Transmembrane</keyword>
<gene>
    <name evidence="4" type="ORF">ACFO4E_03400</name>
</gene>
<dbReference type="RefSeq" id="WP_378571435.1">
    <property type="nucleotide sequence ID" value="NZ_JBHSFQ010000002.1"/>
</dbReference>
<dbReference type="InterPro" id="IPR003848">
    <property type="entry name" value="DUF218"/>
</dbReference>
<sequence length="352" mass="37408">MRTAGDERGDGPPDGGPATPGPEATRAFTRGPSGAGDTAAHGRDRAPGAPPQGPSGGSDAWGGPADDLRTRTFTRPAGDAPGDRYGDAPGADRTRVFTRPAGGEPADPYEDDPGADRTRTFTRPETRRAPRGPARPPLPRSRPGRRRFRWGRLVALVVLVAIALPPGTWAWVWYTARMDDRPTSDAIVVLGASQYNGNPSPIFEARLQHAADLYAEGVAPVIVTVGGNQPGDNFTEAGSGRDWLVAARGVPAAQVVAIGEGSDTLQSIEAVARVFDDRGWGSAVIVSDPWHSLRSKVMADDFGIEAATSPSRSGPAVLERETQLWYITRETASLWYYWIFGDSSDIEVDAAS</sequence>
<evidence type="ECO:0000259" key="3">
    <source>
        <dbReference type="Pfam" id="PF02698"/>
    </source>
</evidence>
<dbReference type="Pfam" id="PF02698">
    <property type="entry name" value="DUF218"/>
    <property type="match status" value="1"/>
</dbReference>
<protein>
    <submittedName>
        <fullName evidence="4">ElyC/SanA/YdcF family protein</fullName>
    </submittedName>
</protein>
<reference evidence="5" key="1">
    <citation type="journal article" date="2019" name="Int. J. Syst. Evol. Microbiol.">
        <title>The Global Catalogue of Microorganisms (GCM) 10K type strain sequencing project: providing services to taxonomists for standard genome sequencing and annotation.</title>
        <authorList>
            <consortium name="The Broad Institute Genomics Platform"/>
            <consortium name="The Broad Institute Genome Sequencing Center for Infectious Disease"/>
            <person name="Wu L."/>
            <person name="Ma J."/>
        </authorList>
    </citation>
    <scope>NUCLEOTIDE SEQUENCE [LARGE SCALE GENOMIC DNA]</scope>
    <source>
        <strain evidence="5">XZYJ18</strain>
    </source>
</reference>
<evidence type="ECO:0000256" key="1">
    <source>
        <dbReference type="SAM" id="MobiDB-lite"/>
    </source>
</evidence>
<comment type="caution">
    <text evidence="4">The sequence shown here is derived from an EMBL/GenBank/DDBJ whole genome shotgun (WGS) entry which is preliminary data.</text>
</comment>
<feature type="compositionally biased region" description="Basic and acidic residues" evidence="1">
    <location>
        <begin position="1"/>
        <end position="11"/>
    </location>
</feature>